<evidence type="ECO:0000313" key="3">
    <source>
        <dbReference type="Proteomes" id="UP000827692"/>
    </source>
</evidence>
<evidence type="ECO:0000313" key="2">
    <source>
        <dbReference type="EMBL" id="UGO54838.1"/>
    </source>
</evidence>
<organism evidence="2 3">
    <name type="scientific">Escherichia phage JLBYU16</name>
    <dbReference type="NCBI Taxonomy" id="2894738"/>
    <lineage>
        <taxon>Viruses</taxon>
        <taxon>Duplodnaviria</taxon>
        <taxon>Heunggongvirae</taxon>
        <taxon>Uroviricota</taxon>
        <taxon>Caudoviricetes</taxon>
        <taxon>Drexlerviridae</taxon>
        <taxon>Tempevirinae</taxon>
        <taxon>Warwickvirus</taxon>
        <taxon>Warwickvirus JLBYU16</taxon>
    </lineage>
</organism>
<dbReference type="Proteomes" id="UP000827692">
    <property type="component" value="Segment"/>
</dbReference>
<keyword evidence="3" id="KW-1185">Reference proteome</keyword>
<sequence>MAHTDTQKEKSPQTTKTTRNADNKKKQIYIHK</sequence>
<name>A0AAE8YWI4_9CAUD</name>
<proteinExistence type="predicted"/>
<feature type="compositionally biased region" description="Basic and acidic residues" evidence="1">
    <location>
        <begin position="1"/>
        <end position="11"/>
    </location>
</feature>
<protein>
    <submittedName>
        <fullName evidence="2">Uncharacterized protein</fullName>
    </submittedName>
</protein>
<gene>
    <name evidence="2" type="ORF">JLBYU16_80</name>
</gene>
<dbReference type="EMBL" id="OK272471">
    <property type="protein sequence ID" value="UGO54838.1"/>
    <property type="molecule type" value="Genomic_DNA"/>
</dbReference>
<evidence type="ECO:0000256" key="1">
    <source>
        <dbReference type="SAM" id="MobiDB-lite"/>
    </source>
</evidence>
<feature type="region of interest" description="Disordered" evidence="1">
    <location>
        <begin position="1"/>
        <end position="32"/>
    </location>
</feature>
<reference evidence="2 3" key="1">
    <citation type="submission" date="2021-09" db="EMBL/GenBank/DDBJ databases">
        <authorList>
            <person name="Lewis J.M."/>
            <person name="Brown D.E."/>
            <person name="Hales J.R."/>
            <person name="Hansen B.R."/>
            <person name="Janda K.E."/>
            <person name="Kotter D.B."/>
            <person name="McCleary W.R."/>
        </authorList>
    </citation>
    <scope>NUCLEOTIDE SEQUENCE [LARGE SCALE GENOMIC DNA]</scope>
</reference>
<accession>A0AAE8YWI4</accession>